<name>A0A6C0U671_9GAMM</name>
<keyword evidence="2" id="KW-1185">Reference proteome</keyword>
<evidence type="ECO:0000313" key="1">
    <source>
        <dbReference type="EMBL" id="QIB64934.1"/>
    </source>
</evidence>
<dbReference type="SUPFAM" id="SSF53901">
    <property type="entry name" value="Thiolase-like"/>
    <property type="match status" value="1"/>
</dbReference>
<dbReference type="AlphaFoldDB" id="A0A6C0U671"/>
<dbReference type="KEGG" id="kim:G3T16_05540"/>
<dbReference type="InterPro" id="IPR016039">
    <property type="entry name" value="Thiolase-like"/>
</dbReference>
<dbReference type="PANTHER" id="PTHR42870:SF1">
    <property type="entry name" value="NON-SPECIFIC LIPID-TRANSFER PROTEIN-LIKE 2"/>
    <property type="match status" value="1"/>
</dbReference>
<dbReference type="GO" id="GO:0016746">
    <property type="term" value="F:acyltransferase activity"/>
    <property type="evidence" value="ECO:0007669"/>
    <property type="project" value="InterPro"/>
</dbReference>
<dbReference type="RefSeq" id="WP_163494183.1">
    <property type="nucleotide sequence ID" value="NZ_CP048711.1"/>
</dbReference>
<gene>
    <name evidence="1" type="ORF">G3T16_05540</name>
</gene>
<proteinExistence type="predicted"/>
<dbReference type="PANTHER" id="PTHR42870">
    <property type="entry name" value="ACETYL-COA C-ACETYLTRANSFERASE"/>
    <property type="match status" value="1"/>
</dbReference>
<protein>
    <recommendedName>
        <fullName evidence="3">Thiolase family protein</fullName>
    </recommendedName>
</protein>
<dbReference type="EMBL" id="CP048711">
    <property type="protein sequence ID" value="QIB64934.1"/>
    <property type="molecule type" value="Genomic_DNA"/>
</dbReference>
<evidence type="ECO:0000313" key="2">
    <source>
        <dbReference type="Proteomes" id="UP000477680"/>
    </source>
</evidence>
<reference evidence="1 2" key="1">
    <citation type="submission" date="2020-02" db="EMBL/GenBank/DDBJ databases">
        <title>Genome sequencing for Kineobactrum sp. M2.</title>
        <authorList>
            <person name="Park S.-J."/>
        </authorList>
    </citation>
    <scope>NUCLEOTIDE SEQUENCE [LARGE SCALE GENOMIC DNA]</scope>
    <source>
        <strain evidence="1 2">M2</strain>
    </source>
</reference>
<dbReference type="Gene3D" id="3.40.47.10">
    <property type="match status" value="1"/>
</dbReference>
<accession>A0A6C0U671</accession>
<evidence type="ECO:0008006" key="3">
    <source>
        <dbReference type="Google" id="ProtNLM"/>
    </source>
</evidence>
<sequence length="294" mass="31569">MKASGKLQRSHQNIVLAAPVSVPYQRKTTQPASYFIGTALRGMLTAAGLQKAECDGLMVSSYSLAPDTVVSLAETFDISLNWIEQVQLGGASGIIGVRRAARAVAAGDAEVVACIGGDTYIPHQFAGLLGRFSNFTIDGVTPYGCGGASVPFALLTRAYMEAYNVDREDFGRLCILQRENAGAYRQALLRERLTMQAYLSARPVSDPLGLFDCVMPCAGAEGVLVMQEARAQSLGIPYVNLLASAEKHNASGGTVMPLTFGSGYYWRVSNYRCWRGCICDSKCKDNSSQANAFM</sequence>
<organism evidence="1 2">
    <name type="scientific">Kineobactrum salinum</name>
    <dbReference type="NCBI Taxonomy" id="2708301"/>
    <lineage>
        <taxon>Bacteria</taxon>
        <taxon>Pseudomonadati</taxon>
        <taxon>Pseudomonadota</taxon>
        <taxon>Gammaproteobacteria</taxon>
        <taxon>Cellvibrionales</taxon>
        <taxon>Halieaceae</taxon>
        <taxon>Kineobactrum</taxon>
    </lineage>
</organism>
<dbReference type="Proteomes" id="UP000477680">
    <property type="component" value="Chromosome"/>
</dbReference>